<gene>
    <name evidence="3" type="ORF">K489DRAFT_97079</name>
</gene>
<dbReference type="GeneID" id="54366889"/>
<dbReference type="InterPro" id="IPR056125">
    <property type="entry name" value="DUF7708"/>
</dbReference>
<protein>
    <recommendedName>
        <fullName evidence="1">DUF7708 domain-containing protein</fullName>
    </recommendedName>
</protein>
<dbReference type="RefSeq" id="XP_033455417.1">
    <property type="nucleotide sequence ID" value="XM_033609088.1"/>
</dbReference>
<sequence>MTQRGAVSTLYQCTEQDIRSQITAFRDDHGSELDRNAQYDSLSLEVRASMKLAGISKKVWIENRSDWSKHKSGAVLQKSITIFASFLENFSGIATIAKAADQQYGGIAFGTISLLLSVVVHKAQREQTLEDAFEEISSNLPRLDTLTRLRREESDPEQTRHFQKLMELIASTFFHIVQFARQATEYYGSVKQRWKDTLRSEPTKNKTIEKIRKNLQEIRWVCDMLMILKMDALQRNLSDMRTDVGSMRIDVSGTYKEAITSSDRILKAQSSWNAAHLTELRRLLNVPAHGDHTNLEHYKKILLQILFDGSPSTGTRHVRPKEITMDLLRQDSDFNEWWQSKKSCMFLAGGSNFEEKSGSVDLNWISLAAVLVVEAARKHNPKTAVYLAQTSFTVTKRKRSANWAILANIIYQLAEMHEDLLRSKLDTIQSAVLDAAWRSSNAETFMNHVHPLLVDILKAFSTDDEIIIVIDRLDKSQCAWEDDDECDSHTNMLYYMEGLLRIAADAHCRIKIFLTVDAARLRRTDRRTIVLPLARNQKEALLLKKEWCQVTEEVF</sequence>
<name>A0A6J3LRA9_9PEZI</name>
<reference evidence="3" key="2">
    <citation type="submission" date="2020-04" db="EMBL/GenBank/DDBJ databases">
        <authorList>
            <consortium name="NCBI Genome Project"/>
        </authorList>
    </citation>
    <scope>NUCLEOTIDE SEQUENCE</scope>
    <source>
        <strain evidence="3">CBS 342.82</strain>
    </source>
</reference>
<dbReference type="OrthoDB" id="5389929at2759"/>
<keyword evidence="2" id="KW-1185">Reference proteome</keyword>
<feature type="domain" description="DUF7708" evidence="1">
    <location>
        <begin position="80"/>
        <end position="219"/>
    </location>
</feature>
<dbReference type="Proteomes" id="UP000504637">
    <property type="component" value="Unplaced"/>
</dbReference>
<proteinExistence type="predicted"/>
<evidence type="ECO:0000259" key="1">
    <source>
        <dbReference type="Pfam" id="PF24809"/>
    </source>
</evidence>
<evidence type="ECO:0000313" key="2">
    <source>
        <dbReference type="Proteomes" id="UP000504637"/>
    </source>
</evidence>
<dbReference type="Pfam" id="PF24809">
    <property type="entry name" value="DUF7708"/>
    <property type="match status" value="1"/>
</dbReference>
<reference evidence="3" key="1">
    <citation type="submission" date="2020-01" db="EMBL/GenBank/DDBJ databases">
        <authorList>
            <consortium name="DOE Joint Genome Institute"/>
            <person name="Haridas S."/>
            <person name="Albert R."/>
            <person name="Binder M."/>
            <person name="Bloem J."/>
            <person name="Labutti K."/>
            <person name="Salamov A."/>
            <person name="Andreopoulos B."/>
            <person name="Baker S.E."/>
            <person name="Barry K."/>
            <person name="Bills G."/>
            <person name="Bluhm B.H."/>
            <person name="Cannon C."/>
            <person name="Castanera R."/>
            <person name="Culley D.E."/>
            <person name="Daum C."/>
            <person name="Ezra D."/>
            <person name="Gonzalez J.B."/>
            <person name="Henrissat B."/>
            <person name="Kuo A."/>
            <person name="Liang C."/>
            <person name="Lipzen A."/>
            <person name="Lutzoni F."/>
            <person name="Magnuson J."/>
            <person name="Mondo S."/>
            <person name="Nolan M."/>
            <person name="Ohm R."/>
            <person name="Pangilinan J."/>
            <person name="Park H.-J."/>
            <person name="Ramirez L."/>
            <person name="Alfaro M."/>
            <person name="Sun H."/>
            <person name="Tritt A."/>
            <person name="Yoshinaga Y."/>
            <person name="Zwiers L.-H."/>
            <person name="Turgeon B.G."/>
            <person name="Goodwin S.B."/>
            <person name="Spatafora J.W."/>
            <person name="Crous P.W."/>
            <person name="Grigoriev I.V."/>
        </authorList>
    </citation>
    <scope>NUCLEOTIDE SEQUENCE</scope>
    <source>
        <strain evidence="3">CBS 342.82</strain>
    </source>
</reference>
<accession>A0A6J3LRA9</accession>
<evidence type="ECO:0000313" key="3">
    <source>
        <dbReference type="RefSeq" id="XP_033455417.1"/>
    </source>
</evidence>
<reference evidence="3" key="3">
    <citation type="submission" date="2025-08" db="UniProtKB">
        <authorList>
            <consortium name="RefSeq"/>
        </authorList>
    </citation>
    <scope>IDENTIFICATION</scope>
    <source>
        <strain evidence="3">CBS 342.82</strain>
    </source>
</reference>
<organism evidence="3">
    <name type="scientific">Dissoconium aciculare CBS 342.82</name>
    <dbReference type="NCBI Taxonomy" id="1314786"/>
    <lineage>
        <taxon>Eukaryota</taxon>
        <taxon>Fungi</taxon>
        <taxon>Dikarya</taxon>
        <taxon>Ascomycota</taxon>
        <taxon>Pezizomycotina</taxon>
        <taxon>Dothideomycetes</taxon>
        <taxon>Dothideomycetidae</taxon>
        <taxon>Mycosphaerellales</taxon>
        <taxon>Dissoconiaceae</taxon>
        <taxon>Dissoconium</taxon>
    </lineage>
</organism>
<dbReference type="AlphaFoldDB" id="A0A6J3LRA9"/>